<dbReference type="PANTHER" id="PTHR35041:SF3">
    <property type="entry name" value="FORMYLMETHIONINE DEFORMYLASE-LIKE PROTEIN"/>
    <property type="match status" value="1"/>
</dbReference>
<reference evidence="2 3" key="1">
    <citation type="journal article" date="2018" name="Nat. Ecol. Evol.">
        <title>Pezizomycetes genomes reveal the molecular basis of ectomycorrhizal truffle lifestyle.</title>
        <authorList>
            <person name="Murat C."/>
            <person name="Payen T."/>
            <person name="Noel B."/>
            <person name="Kuo A."/>
            <person name="Morin E."/>
            <person name="Chen J."/>
            <person name="Kohler A."/>
            <person name="Krizsan K."/>
            <person name="Balestrini R."/>
            <person name="Da Silva C."/>
            <person name="Montanini B."/>
            <person name="Hainaut M."/>
            <person name="Levati E."/>
            <person name="Barry K.W."/>
            <person name="Belfiori B."/>
            <person name="Cichocki N."/>
            <person name="Clum A."/>
            <person name="Dockter R.B."/>
            <person name="Fauchery L."/>
            <person name="Guy J."/>
            <person name="Iotti M."/>
            <person name="Le Tacon F."/>
            <person name="Lindquist E.A."/>
            <person name="Lipzen A."/>
            <person name="Malagnac F."/>
            <person name="Mello A."/>
            <person name="Molinier V."/>
            <person name="Miyauchi S."/>
            <person name="Poulain J."/>
            <person name="Riccioni C."/>
            <person name="Rubini A."/>
            <person name="Sitrit Y."/>
            <person name="Splivallo R."/>
            <person name="Traeger S."/>
            <person name="Wang M."/>
            <person name="Zifcakova L."/>
            <person name="Wipf D."/>
            <person name="Zambonelli A."/>
            <person name="Paolocci F."/>
            <person name="Nowrousian M."/>
            <person name="Ottonello S."/>
            <person name="Baldrian P."/>
            <person name="Spatafora J.W."/>
            <person name="Henrissat B."/>
            <person name="Nagy L.G."/>
            <person name="Aury J.M."/>
            <person name="Wincker P."/>
            <person name="Grigoriev I.V."/>
            <person name="Bonfante P."/>
            <person name="Martin F.M."/>
        </authorList>
    </citation>
    <scope>NUCLEOTIDE SEQUENCE [LARGE SCALE GENOMIC DNA]</scope>
    <source>
        <strain evidence="2 3">ATCC MYA-4762</strain>
    </source>
</reference>
<dbReference type="Proteomes" id="UP000267821">
    <property type="component" value="Unassembled WGS sequence"/>
</dbReference>
<gene>
    <name evidence="2" type="ORF">L211DRAFT_778310</name>
</gene>
<organism evidence="2 3">
    <name type="scientific">Terfezia boudieri ATCC MYA-4762</name>
    <dbReference type="NCBI Taxonomy" id="1051890"/>
    <lineage>
        <taxon>Eukaryota</taxon>
        <taxon>Fungi</taxon>
        <taxon>Dikarya</taxon>
        <taxon>Ascomycota</taxon>
        <taxon>Pezizomycotina</taxon>
        <taxon>Pezizomycetes</taxon>
        <taxon>Pezizales</taxon>
        <taxon>Pezizaceae</taxon>
        <taxon>Terfezia</taxon>
    </lineage>
</organism>
<dbReference type="InParanoid" id="A0A3N4M344"/>
<proteinExistence type="predicted"/>
<protein>
    <submittedName>
        <fullName evidence="2">Uncharacterized protein</fullName>
    </submittedName>
</protein>
<dbReference type="EMBL" id="ML121529">
    <property type="protein sequence ID" value="RPB28378.1"/>
    <property type="molecule type" value="Genomic_DNA"/>
</dbReference>
<sequence length="700" mass="78533">MKSSTTNTASRNMDPHEIIDQRAELTATWGIYWYLPSLMVAVFIAGLIGALGHHAFYKSLDGKRSVNQLSMVRIGTAFAFFVKANLVGAVVLAYRQRIWFTMRRKEMRLKAIDALFGVIEDPTFFITTPEMIKNAKLASVMALVTWLIPIASVLSPSSLTSEVSLIDADGICKVPVLNFAAENDYNFQTATRFFGNSLAFYNYTDMVRRTGESSYDMPSYTSQRLASQAIYNNGSVGPASTPCEAYNCTYTVTMRGPGYKCENVSEDSVLYNRMPQMVRKENLVPNGMYIYYANVTNGDFLRPQNESTSNPQNVDPDWIAGTFLYEPELWIGYVVNTTEKLPEPIVVNATDQDRNVINTFEYKLQPETFHCVHYHVDYTFDVSFVNTQQRVKVHKIDYIRPVIDTIYGDPDPRGGGIILPDPKNFLRPGQKDYKLVSVYHAIGVHLRKFLKGKIYMDKNIPYTMSEISMTNLVDQETAFTIPNLAAGIKKLHEDILITLWGAGNLVISKEEEVPCKMTRYSNRFKYYAQNLWIGYSIVVAVTLASVIVGAHSLGSNGISSDTLFSRILVTTRNPTLDHLSRGACLGSDPFPRELEETKLRFGVWHEGEALNVTGLGLSGMDGKPGHCAFGTIHETTEIVKGGLYAGLPLPRIRGGLGYLDLDNDSMSDEEEEEEEDIFYNLEPEEERKVPFLACGNRLSE</sequence>
<feature type="transmembrane region" description="Helical" evidence="1">
    <location>
        <begin position="71"/>
        <end position="94"/>
    </location>
</feature>
<dbReference type="OrthoDB" id="5340195at2759"/>
<keyword evidence="1" id="KW-0472">Membrane</keyword>
<name>A0A3N4M344_9PEZI</name>
<feature type="transmembrane region" description="Helical" evidence="1">
    <location>
        <begin position="531"/>
        <end position="550"/>
    </location>
</feature>
<evidence type="ECO:0000313" key="3">
    <source>
        <dbReference type="Proteomes" id="UP000267821"/>
    </source>
</evidence>
<keyword evidence="1" id="KW-0812">Transmembrane</keyword>
<feature type="transmembrane region" description="Helical" evidence="1">
    <location>
        <begin position="31"/>
        <end position="51"/>
    </location>
</feature>
<keyword evidence="3" id="KW-1185">Reference proteome</keyword>
<accession>A0A3N4M344</accession>
<keyword evidence="1" id="KW-1133">Transmembrane helix</keyword>
<dbReference type="STRING" id="1051890.A0A3N4M344"/>
<dbReference type="PANTHER" id="PTHR35041">
    <property type="entry name" value="MEDIATOR OF RNA POLYMERASE II TRANSCRIPTION SUBUNIT 1"/>
    <property type="match status" value="1"/>
</dbReference>
<evidence type="ECO:0000256" key="1">
    <source>
        <dbReference type="SAM" id="Phobius"/>
    </source>
</evidence>
<dbReference type="AlphaFoldDB" id="A0A3N4M344"/>
<evidence type="ECO:0000313" key="2">
    <source>
        <dbReference type="EMBL" id="RPB28378.1"/>
    </source>
</evidence>